<evidence type="ECO:0000313" key="3">
    <source>
        <dbReference type="Proteomes" id="UP000784294"/>
    </source>
</evidence>
<feature type="region of interest" description="Disordered" evidence="1">
    <location>
        <begin position="1"/>
        <end position="44"/>
    </location>
</feature>
<dbReference type="AlphaFoldDB" id="A0A448X5A6"/>
<feature type="compositionally biased region" description="Basic and acidic residues" evidence="1">
    <location>
        <begin position="1"/>
        <end position="12"/>
    </location>
</feature>
<name>A0A448X5A6_9PLAT</name>
<dbReference type="Proteomes" id="UP000784294">
    <property type="component" value="Unassembled WGS sequence"/>
</dbReference>
<proteinExistence type="predicted"/>
<sequence length="44" mass="4750">MNDGSELSRRELSIAGSTGGGKTSKVLRQGEKFTKRQLTAGRIQ</sequence>
<evidence type="ECO:0000313" key="2">
    <source>
        <dbReference type="EMBL" id="VEL28467.1"/>
    </source>
</evidence>
<evidence type="ECO:0000256" key="1">
    <source>
        <dbReference type="SAM" id="MobiDB-lite"/>
    </source>
</evidence>
<reference evidence="2" key="1">
    <citation type="submission" date="2018-11" db="EMBL/GenBank/DDBJ databases">
        <authorList>
            <consortium name="Pathogen Informatics"/>
        </authorList>
    </citation>
    <scope>NUCLEOTIDE SEQUENCE</scope>
</reference>
<keyword evidence="3" id="KW-1185">Reference proteome</keyword>
<accession>A0A448X5A6</accession>
<protein>
    <submittedName>
        <fullName evidence="2">Uncharacterized protein</fullName>
    </submittedName>
</protein>
<gene>
    <name evidence="2" type="ORF">PXEA_LOCUS21907</name>
</gene>
<comment type="caution">
    <text evidence="2">The sequence shown here is derived from an EMBL/GenBank/DDBJ whole genome shotgun (WGS) entry which is preliminary data.</text>
</comment>
<organism evidence="2 3">
    <name type="scientific">Protopolystoma xenopodis</name>
    <dbReference type="NCBI Taxonomy" id="117903"/>
    <lineage>
        <taxon>Eukaryota</taxon>
        <taxon>Metazoa</taxon>
        <taxon>Spiralia</taxon>
        <taxon>Lophotrochozoa</taxon>
        <taxon>Platyhelminthes</taxon>
        <taxon>Monogenea</taxon>
        <taxon>Polyopisthocotylea</taxon>
        <taxon>Polystomatidea</taxon>
        <taxon>Polystomatidae</taxon>
        <taxon>Protopolystoma</taxon>
    </lineage>
</organism>
<dbReference type="EMBL" id="CAAALY010095241">
    <property type="protein sequence ID" value="VEL28467.1"/>
    <property type="molecule type" value="Genomic_DNA"/>
</dbReference>